<feature type="region of interest" description="Disordered" evidence="1">
    <location>
        <begin position="549"/>
        <end position="612"/>
    </location>
</feature>
<name>F0WGQ3_9STRA</name>
<organism evidence="2">
    <name type="scientific">Albugo laibachii Nc14</name>
    <dbReference type="NCBI Taxonomy" id="890382"/>
    <lineage>
        <taxon>Eukaryota</taxon>
        <taxon>Sar</taxon>
        <taxon>Stramenopiles</taxon>
        <taxon>Oomycota</taxon>
        <taxon>Peronosporomycetes</taxon>
        <taxon>Albuginales</taxon>
        <taxon>Albuginaceae</taxon>
        <taxon>Albugo</taxon>
    </lineage>
</organism>
<feature type="compositionally biased region" description="Basic and acidic residues" evidence="1">
    <location>
        <begin position="570"/>
        <end position="585"/>
    </location>
</feature>
<protein>
    <submittedName>
        <fullName evidence="2">AlNc14C94G5780 protein</fullName>
    </submittedName>
</protein>
<reference evidence="2" key="1">
    <citation type="journal article" date="2011" name="PLoS Biol.">
        <title>Gene gain and loss during evolution of obligate parasitism in the white rust pathogen of Arabidopsis thaliana.</title>
        <authorList>
            <person name="Kemen E."/>
            <person name="Gardiner A."/>
            <person name="Schultz-Larsen T."/>
            <person name="Kemen A.C."/>
            <person name="Balmuth A.L."/>
            <person name="Robert-Seilaniantz A."/>
            <person name="Bailey K."/>
            <person name="Holub E."/>
            <person name="Studholme D.J."/>
            <person name="Maclean D."/>
            <person name="Jones J.D."/>
        </authorList>
    </citation>
    <scope>NUCLEOTIDE SEQUENCE</scope>
</reference>
<feature type="compositionally biased region" description="Polar residues" evidence="1">
    <location>
        <begin position="667"/>
        <end position="691"/>
    </location>
</feature>
<proteinExistence type="predicted"/>
<evidence type="ECO:0000256" key="1">
    <source>
        <dbReference type="SAM" id="MobiDB-lite"/>
    </source>
</evidence>
<feature type="compositionally biased region" description="Polar residues" evidence="1">
    <location>
        <begin position="700"/>
        <end position="710"/>
    </location>
</feature>
<gene>
    <name evidence="2" type="primary">AlNc14C94G5780</name>
    <name evidence="2" type="ORF">ALNC14_065600</name>
</gene>
<dbReference type="AlphaFoldDB" id="F0WGQ3"/>
<evidence type="ECO:0000313" key="2">
    <source>
        <dbReference type="EMBL" id="CCA20417.1"/>
    </source>
</evidence>
<feature type="compositionally biased region" description="Acidic residues" evidence="1">
    <location>
        <begin position="657"/>
        <end position="666"/>
    </location>
</feature>
<dbReference type="EMBL" id="FR824139">
    <property type="protein sequence ID" value="CCA20417.1"/>
    <property type="molecule type" value="Genomic_DNA"/>
</dbReference>
<feature type="region of interest" description="Disordered" evidence="1">
    <location>
        <begin position="631"/>
        <end position="717"/>
    </location>
</feature>
<accession>F0WGQ3</accession>
<reference evidence="2" key="2">
    <citation type="submission" date="2011-02" db="EMBL/GenBank/DDBJ databases">
        <authorList>
            <person name="MacLean D."/>
        </authorList>
    </citation>
    <scope>NUCLEOTIDE SEQUENCE</scope>
</reference>
<sequence length="717" mass="81030">MPNLEIWTVLIVYGLGAHFNQAFTQLETRYVDTHILDATSSFNKCQQFLMEIGGANSARLLSHAQADSKSGVKKIYFKAKFEVTAYEFRFAIMEQYCQVFTFCGKLSMVHRLPLFASPWLNQQQDARTAWRLSIFGTFSEPKEVIGLCVTSQACIDGNVQIPDDVCHSLLIGQPFDGRSSKEVLDLYFSIRRPPVSVRPLHRIREKFVGGDLDPLCLKIDKANAETIMRSIKCVAKVMNGIVIMLQKNADDGIKKTYYAYYLGPSREDRRCKELIAQQFDAPPIGDEIFGWMSEKEQKEQENVVIKYSSECAWTHYHHCNQRPNKCNQCVTSIGAPATENAKLSLRTSMTFFKSDFEKEKLVTCMNREEDGRLPSCLRIVFIPNFMCDFEFTKSEQDVVLQEQLQGTTSLESFIAGKNEVRIGSADTEPTPSATSASDLASTSNKVSRIRLFGTQIHPVKRLILVRYHKLHAQECVTSLALKYDVLMLSSTQQYVWMLVDNFRSDECKDLRILQEVHYDDHGMQSIPAKSVAEYFVSSEEESMTKEMVIDDQDEGEGVRGSRMYPGDKLSSAERSGDDQDLDHVTDTATVRAAKPSSRKRAPAVSECEDEDDHCYDVNPDTHLCRKTESNRKKRVKLTQFGSTSKEVYHGALGSNHDEDDDYEDQPESTQQETNISEATKAQISFSAQQRPAKNKEVVLPSSSKTGSFEKNTLGAET</sequence>
<dbReference type="HOGENOM" id="CLU_385627_0_0_1"/>